<proteinExistence type="predicted"/>
<dbReference type="Proteomes" id="UP000679779">
    <property type="component" value="Unassembled WGS sequence"/>
</dbReference>
<evidence type="ECO:0000313" key="1">
    <source>
        <dbReference type="EMBL" id="GIO33712.1"/>
    </source>
</evidence>
<dbReference type="AlphaFoldDB" id="A0A919XN47"/>
<protein>
    <submittedName>
        <fullName evidence="1">Uncharacterized protein</fullName>
    </submittedName>
</protein>
<gene>
    <name evidence="1" type="ORF">J2TS6_48530</name>
</gene>
<comment type="caution">
    <text evidence="1">The sequence shown here is derived from an EMBL/GenBank/DDBJ whole genome shotgun (WGS) entry which is preliminary data.</text>
</comment>
<dbReference type="PROSITE" id="PS51257">
    <property type="entry name" value="PROKAR_LIPOPROTEIN"/>
    <property type="match status" value="1"/>
</dbReference>
<evidence type="ECO:0000313" key="2">
    <source>
        <dbReference type="Proteomes" id="UP000679779"/>
    </source>
</evidence>
<organism evidence="1 2">
    <name type="scientific">Paenibacillus albilobatus</name>
    <dbReference type="NCBI Taxonomy" id="2716884"/>
    <lineage>
        <taxon>Bacteria</taxon>
        <taxon>Bacillati</taxon>
        <taxon>Bacillota</taxon>
        <taxon>Bacilli</taxon>
        <taxon>Bacillales</taxon>
        <taxon>Paenibacillaceae</taxon>
        <taxon>Paenibacillus</taxon>
    </lineage>
</organism>
<accession>A0A919XN47</accession>
<dbReference type="RefSeq" id="WP_212958588.1">
    <property type="nucleotide sequence ID" value="NZ_BORQ01000007.1"/>
</dbReference>
<dbReference type="EMBL" id="BORQ01000007">
    <property type="protein sequence ID" value="GIO33712.1"/>
    <property type="molecule type" value="Genomic_DNA"/>
</dbReference>
<reference evidence="1" key="1">
    <citation type="submission" date="2021-03" db="EMBL/GenBank/DDBJ databases">
        <title>Antimicrobial resistance genes in bacteria isolated from Japanese honey, and their potential for conferring macrolide and lincosamide resistance in the American foulbrood pathogen Paenibacillus larvae.</title>
        <authorList>
            <person name="Okamoto M."/>
            <person name="Kumagai M."/>
            <person name="Kanamori H."/>
            <person name="Takamatsu D."/>
        </authorList>
    </citation>
    <scope>NUCLEOTIDE SEQUENCE</scope>
    <source>
        <strain evidence="1">J2TS6</strain>
    </source>
</reference>
<sequence length="179" mass="20036">MKNCALILMVLIVILSGCSGGKKLSAEDIGIMKIDDEKEKITLGMSRADAEDVLGKGEKNDYDGFEYESGVTVRYRDGKISSIALFEDSKGVYQTLNKIEIGTLRDKVEKIMDAKAASDKPLSYFYDTSSKSFVTEREKLERKSTEELEENFVLSYNFDDNGYTSLIILSDQRAAKYGD</sequence>
<name>A0A919XN47_9BACL</name>
<keyword evidence="2" id="KW-1185">Reference proteome</keyword>